<gene>
    <name evidence="2" type="ORF">ACFQEY_15575</name>
</gene>
<keyword evidence="1" id="KW-0472">Membrane</keyword>
<feature type="transmembrane region" description="Helical" evidence="1">
    <location>
        <begin position="161"/>
        <end position="185"/>
    </location>
</feature>
<evidence type="ECO:0000256" key="1">
    <source>
        <dbReference type="SAM" id="Phobius"/>
    </source>
</evidence>
<keyword evidence="1" id="KW-1133">Transmembrane helix</keyword>
<evidence type="ECO:0000313" key="2">
    <source>
        <dbReference type="EMBL" id="MFC6890416.1"/>
    </source>
</evidence>
<evidence type="ECO:0008006" key="4">
    <source>
        <dbReference type="Google" id="ProtNLM"/>
    </source>
</evidence>
<dbReference type="Proteomes" id="UP001596333">
    <property type="component" value="Unassembled WGS sequence"/>
</dbReference>
<proteinExistence type="predicted"/>
<reference evidence="2 3" key="1">
    <citation type="journal article" date="2019" name="Int. J. Syst. Evol. Microbiol.">
        <title>The Global Catalogue of Microorganisms (GCM) 10K type strain sequencing project: providing services to taxonomists for standard genome sequencing and annotation.</title>
        <authorList>
            <consortium name="The Broad Institute Genomics Platform"/>
            <consortium name="The Broad Institute Genome Sequencing Center for Infectious Disease"/>
            <person name="Wu L."/>
            <person name="Ma J."/>
        </authorList>
    </citation>
    <scope>NUCLEOTIDE SEQUENCE [LARGE SCALE GENOMIC DNA]</scope>
    <source>
        <strain evidence="2 3">Y73</strain>
    </source>
</reference>
<dbReference type="RefSeq" id="WP_379770325.1">
    <property type="nucleotide sequence ID" value="NZ_JBHSXI010000023.1"/>
</dbReference>
<name>A0ABD5UMB2_9EURY</name>
<dbReference type="EMBL" id="JBHSXI010000023">
    <property type="protein sequence ID" value="MFC6890416.1"/>
    <property type="molecule type" value="Genomic_DNA"/>
</dbReference>
<comment type="caution">
    <text evidence="2">The sequence shown here is derived from an EMBL/GenBank/DDBJ whole genome shotgun (WGS) entry which is preliminary data.</text>
</comment>
<feature type="transmembrane region" description="Helical" evidence="1">
    <location>
        <begin position="214"/>
        <end position="237"/>
    </location>
</feature>
<keyword evidence="3" id="KW-1185">Reference proteome</keyword>
<sequence length="321" mass="33252">MAMTGGRRGRRALGALALLSVPVLLAALPLVPLAAFLGPAGVDVVGPGAVGGLVAAAVVGLGGSALAGPPLIDRRIARLPEAELADRPADFVADRVAVLSDEVGVDAPAVTVVRADAANAAVADGYRGSRLVVSTRLLSLPKDDRDAALRHALVRVRTREALLVTAVLPTLAIVETVALLATLLVGRRDERTAADRRVNRIHGYEPDRDRIPSWAYTLGGVLLWALLLPAWIPAAVGDRLAVASGRRAADAAVAGVGSAERRGLGNAVAFASDAAGAADWPPLLDRLSLVSMADGETGRVRGTSRQEARIRLARLRSKRAL</sequence>
<keyword evidence="1" id="KW-0812">Transmembrane</keyword>
<protein>
    <recommendedName>
        <fullName evidence="4">Peptidase M48 domain-containing protein</fullName>
    </recommendedName>
</protein>
<dbReference type="AlphaFoldDB" id="A0ABD5UMB2"/>
<evidence type="ECO:0000313" key="3">
    <source>
        <dbReference type="Proteomes" id="UP001596333"/>
    </source>
</evidence>
<feature type="transmembrane region" description="Helical" evidence="1">
    <location>
        <begin position="12"/>
        <end position="37"/>
    </location>
</feature>
<accession>A0ABD5UMB2</accession>
<organism evidence="2 3">
    <name type="scientific">Halorubrum trueperi</name>
    <dbReference type="NCBI Taxonomy" id="2004704"/>
    <lineage>
        <taxon>Archaea</taxon>
        <taxon>Methanobacteriati</taxon>
        <taxon>Methanobacteriota</taxon>
        <taxon>Stenosarchaea group</taxon>
        <taxon>Halobacteria</taxon>
        <taxon>Halobacteriales</taxon>
        <taxon>Haloferacaceae</taxon>
        <taxon>Halorubrum</taxon>
    </lineage>
</organism>
<feature type="transmembrane region" description="Helical" evidence="1">
    <location>
        <begin position="49"/>
        <end position="68"/>
    </location>
</feature>